<dbReference type="PANTHER" id="PTHR41774:SF1">
    <property type="entry name" value="NGG1P INTERACTING FACTOR NIF3"/>
    <property type="match status" value="1"/>
</dbReference>
<dbReference type="SUPFAM" id="SSF102705">
    <property type="entry name" value="NIF3 (NGG1p interacting factor 3)-like"/>
    <property type="match status" value="1"/>
</dbReference>
<accession>A0A9P6BYT4</accession>
<reference evidence="2" key="1">
    <citation type="submission" date="2020-11" db="EMBL/GenBank/DDBJ databases">
        <authorList>
            <consortium name="DOE Joint Genome Institute"/>
            <person name="Ahrendt S."/>
            <person name="Riley R."/>
            <person name="Andreopoulos W."/>
            <person name="Labutti K."/>
            <person name="Pangilinan J."/>
            <person name="Ruiz-Duenas F.J."/>
            <person name="Barrasa J.M."/>
            <person name="Sanchez-Garcia M."/>
            <person name="Camarero S."/>
            <person name="Miyauchi S."/>
            <person name="Serrano A."/>
            <person name="Linde D."/>
            <person name="Babiker R."/>
            <person name="Drula E."/>
            <person name="Ayuso-Fernandez I."/>
            <person name="Pacheco R."/>
            <person name="Padilla G."/>
            <person name="Ferreira P."/>
            <person name="Barriuso J."/>
            <person name="Kellner H."/>
            <person name="Castanera R."/>
            <person name="Alfaro M."/>
            <person name="Ramirez L."/>
            <person name="Pisabarro A.G."/>
            <person name="Kuo A."/>
            <person name="Tritt A."/>
            <person name="Lipzen A."/>
            <person name="He G."/>
            <person name="Yan M."/>
            <person name="Ng V."/>
            <person name="Cullen D."/>
            <person name="Martin F."/>
            <person name="Rosso M.-N."/>
            <person name="Henrissat B."/>
            <person name="Hibbett D."/>
            <person name="Martinez A.T."/>
            <person name="Grigoriev I.V."/>
        </authorList>
    </citation>
    <scope>NUCLEOTIDE SEQUENCE</scope>
    <source>
        <strain evidence="2">MF-IS2</strain>
    </source>
</reference>
<proteinExistence type="predicted"/>
<dbReference type="AlphaFoldDB" id="A0A9P6BYT4"/>
<evidence type="ECO:0000313" key="3">
    <source>
        <dbReference type="Proteomes" id="UP000807342"/>
    </source>
</evidence>
<dbReference type="OrthoDB" id="15981at2759"/>
<dbReference type="EMBL" id="MU151298">
    <property type="protein sequence ID" value="KAF9445491.1"/>
    <property type="molecule type" value="Genomic_DNA"/>
</dbReference>
<dbReference type="InterPro" id="IPR015867">
    <property type="entry name" value="N-reg_PII/ATP_PRibTrfase_C"/>
</dbReference>
<evidence type="ECO:0000256" key="1">
    <source>
        <dbReference type="ARBA" id="ARBA00020998"/>
    </source>
</evidence>
<organism evidence="2 3">
    <name type="scientific">Macrolepiota fuliginosa MF-IS2</name>
    <dbReference type="NCBI Taxonomy" id="1400762"/>
    <lineage>
        <taxon>Eukaryota</taxon>
        <taxon>Fungi</taxon>
        <taxon>Dikarya</taxon>
        <taxon>Basidiomycota</taxon>
        <taxon>Agaricomycotina</taxon>
        <taxon>Agaricomycetes</taxon>
        <taxon>Agaricomycetidae</taxon>
        <taxon>Agaricales</taxon>
        <taxon>Agaricineae</taxon>
        <taxon>Agaricaceae</taxon>
        <taxon>Macrolepiota</taxon>
    </lineage>
</organism>
<keyword evidence="3" id="KW-1185">Reference proteome</keyword>
<sequence>MALSRFKLVFFIPKDNTKAALQHLFGRFPNELGKIGNYEQCAFVQRGTGQFKPLSGASPTIGSVGTLEYVEEDRVEITLVDRKNAGETVRDAVKELKFVHPYEEVAYDVYKLEDF</sequence>
<gene>
    <name evidence="2" type="ORF">P691DRAFT_265559</name>
</gene>
<name>A0A9P6BYT4_9AGAR</name>
<dbReference type="Proteomes" id="UP000807342">
    <property type="component" value="Unassembled WGS sequence"/>
</dbReference>
<evidence type="ECO:0000313" key="2">
    <source>
        <dbReference type="EMBL" id="KAF9445491.1"/>
    </source>
</evidence>
<dbReference type="Gene3D" id="3.30.70.120">
    <property type="match status" value="1"/>
</dbReference>
<dbReference type="InterPro" id="IPR036069">
    <property type="entry name" value="DUF34/NIF3_sf"/>
</dbReference>
<comment type="caution">
    <text evidence="2">The sequence shown here is derived from an EMBL/GenBank/DDBJ whole genome shotgun (WGS) entry which is preliminary data.</text>
</comment>
<protein>
    <recommendedName>
        <fullName evidence="1">ATP phosphoribosyltransferase</fullName>
    </recommendedName>
</protein>
<dbReference type="PANTHER" id="PTHR41774">
    <property type="match status" value="1"/>
</dbReference>